<dbReference type="Gene3D" id="1.20.5.500">
    <property type="entry name" value="Single helix bin"/>
    <property type="match status" value="1"/>
</dbReference>
<evidence type="ECO:0000313" key="6">
    <source>
        <dbReference type="Proteomes" id="UP000288216"/>
    </source>
</evidence>
<comment type="caution">
    <text evidence="5">The sequence shown here is derived from an EMBL/GenBank/DDBJ whole genome shotgun (WGS) entry which is preliminary data.</text>
</comment>
<dbReference type="PRINTS" id="PR01248">
    <property type="entry name" value="TYPE1KERATIN"/>
</dbReference>
<evidence type="ECO:0000256" key="2">
    <source>
        <dbReference type="ARBA" id="ARBA00023054"/>
    </source>
</evidence>
<accession>A0A401Q521</accession>
<dbReference type="SMART" id="SM01391">
    <property type="entry name" value="Filament"/>
    <property type="match status" value="1"/>
</dbReference>
<organism evidence="5 6">
    <name type="scientific">Scyliorhinus torazame</name>
    <name type="common">Cloudy catshark</name>
    <name type="synonym">Catulus torazame</name>
    <dbReference type="NCBI Taxonomy" id="75743"/>
    <lineage>
        <taxon>Eukaryota</taxon>
        <taxon>Metazoa</taxon>
        <taxon>Chordata</taxon>
        <taxon>Craniata</taxon>
        <taxon>Vertebrata</taxon>
        <taxon>Chondrichthyes</taxon>
        <taxon>Elasmobranchii</taxon>
        <taxon>Galeomorphii</taxon>
        <taxon>Galeoidea</taxon>
        <taxon>Carcharhiniformes</taxon>
        <taxon>Scyliorhinidae</taxon>
        <taxon>Scyliorhinus</taxon>
    </lineage>
</organism>
<dbReference type="SUPFAM" id="SSF64593">
    <property type="entry name" value="Intermediate filament protein, coiled coil region"/>
    <property type="match status" value="2"/>
</dbReference>
<sequence length="370" mass="42568">GGCSDEKEAMQGLNSRLALYLEKVRSLETGNHDLELTIKALLEERKPVHRDINPMLAQAHALNKQIQDLTLNNAAMALQMDNARLSAEDFRMKLESETLIRQAVESDIDRLRRVRDEYELNAMTLRNEEEMLTEELLFLRKNHQEELNSLRSQISNNKVTVEVDCGKGPDLTAILAKIRQEYEEMVLKNKTETEQWYKYQVDNITTDVNHVIKDIEIANEELNSKRQAMQSLAMELDVIRRQNMGLENILAETEQRYGADFNKLQAIINKLEGDLLNVHNDMLQHKENYEALLKRKMTLEAELAEYRRLLHGEISTKVVSAPPPRAPTPPQEVTTRKIVKVITTTLVDGKVVDESSEVEEISEKKQIQNK</sequence>
<proteinExistence type="predicted"/>
<dbReference type="Gene3D" id="1.20.5.170">
    <property type="match status" value="1"/>
</dbReference>
<dbReference type="GO" id="GO:0005882">
    <property type="term" value="C:intermediate filament"/>
    <property type="evidence" value="ECO:0007669"/>
    <property type="project" value="UniProtKB-KW"/>
</dbReference>
<dbReference type="InterPro" id="IPR002957">
    <property type="entry name" value="Keratin_I"/>
</dbReference>
<dbReference type="OMA" id="AESAMCQ"/>
<evidence type="ECO:0000256" key="3">
    <source>
        <dbReference type="SAM" id="Coils"/>
    </source>
</evidence>
<evidence type="ECO:0000256" key="1">
    <source>
        <dbReference type="ARBA" id="ARBA00022754"/>
    </source>
</evidence>
<protein>
    <recommendedName>
        <fullName evidence="4">IF rod domain-containing protein</fullName>
    </recommendedName>
</protein>
<dbReference type="PROSITE" id="PS51842">
    <property type="entry name" value="IF_ROD_2"/>
    <property type="match status" value="1"/>
</dbReference>
<dbReference type="AlphaFoldDB" id="A0A401Q521"/>
<dbReference type="Pfam" id="PF00038">
    <property type="entry name" value="Filament"/>
    <property type="match status" value="1"/>
</dbReference>
<dbReference type="Proteomes" id="UP000288216">
    <property type="component" value="Unassembled WGS sequence"/>
</dbReference>
<dbReference type="OrthoDB" id="2441647at2759"/>
<reference evidence="5 6" key="1">
    <citation type="journal article" date="2018" name="Nat. Ecol. Evol.">
        <title>Shark genomes provide insights into elasmobranch evolution and the origin of vertebrates.</title>
        <authorList>
            <person name="Hara Y"/>
            <person name="Yamaguchi K"/>
            <person name="Onimaru K"/>
            <person name="Kadota M"/>
            <person name="Koyanagi M"/>
            <person name="Keeley SD"/>
            <person name="Tatsumi K"/>
            <person name="Tanaka K"/>
            <person name="Motone F"/>
            <person name="Kageyama Y"/>
            <person name="Nozu R"/>
            <person name="Adachi N"/>
            <person name="Nishimura O"/>
            <person name="Nakagawa R"/>
            <person name="Tanegashima C"/>
            <person name="Kiyatake I"/>
            <person name="Matsumoto R"/>
            <person name="Murakumo K"/>
            <person name="Nishida K"/>
            <person name="Terakita A"/>
            <person name="Kuratani S"/>
            <person name="Sato K"/>
            <person name="Hyodo S Kuraku.S."/>
        </authorList>
    </citation>
    <scope>NUCLEOTIDE SEQUENCE [LARGE SCALE GENOMIC DNA]</scope>
</reference>
<evidence type="ECO:0000313" key="5">
    <source>
        <dbReference type="EMBL" id="GCB80469.1"/>
    </source>
</evidence>
<keyword evidence="6" id="KW-1185">Reference proteome</keyword>
<gene>
    <name evidence="5" type="ORF">scyTo_0017188</name>
</gene>
<feature type="coiled-coil region" evidence="3">
    <location>
        <begin position="101"/>
        <end position="256"/>
    </location>
</feature>
<name>A0A401Q521_SCYTO</name>
<evidence type="ECO:0000259" key="4">
    <source>
        <dbReference type="PROSITE" id="PS51842"/>
    </source>
</evidence>
<keyword evidence="1" id="KW-0403">Intermediate filament</keyword>
<dbReference type="Gene3D" id="1.20.5.1160">
    <property type="entry name" value="Vasodilator-stimulated phosphoprotein"/>
    <property type="match status" value="1"/>
</dbReference>
<dbReference type="InterPro" id="IPR039008">
    <property type="entry name" value="IF_rod_dom"/>
</dbReference>
<feature type="domain" description="IF rod" evidence="4">
    <location>
        <begin position="6"/>
        <end position="317"/>
    </location>
</feature>
<dbReference type="PANTHER" id="PTHR23239">
    <property type="entry name" value="INTERMEDIATE FILAMENT"/>
    <property type="match status" value="1"/>
</dbReference>
<dbReference type="GO" id="GO:0005198">
    <property type="term" value="F:structural molecule activity"/>
    <property type="evidence" value="ECO:0007669"/>
    <property type="project" value="InterPro"/>
</dbReference>
<feature type="non-terminal residue" evidence="5">
    <location>
        <position position="1"/>
    </location>
</feature>
<feature type="coiled-coil region" evidence="3">
    <location>
        <begin position="282"/>
        <end position="309"/>
    </location>
</feature>
<dbReference type="EMBL" id="BFAA01010965">
    <property type="protein sequence ID" value="GCB80469.1"/>
    <property type="molecule type" value="Genomic_DNA"/>
</dbReference>
<dbReference type="PANTHER" id="PTHR23239:SF354">
    <property type="entry name" value="KERATIN, TYPE I CYTOSKELETAL 18"/>
    <property type="match status" value="1"/>
</dbReference>
<keyword evidence="2 3" id="KW-0175">Coiled coil</keyword>